<organism evidence="1 2">
    <name type="scientific">Streptomyces racemochromogenes</name>
    <dbReference type="NCBI Taxonomy" id="67353"/>
    <lineage>
        <taxon>Bacteria</taxon>
        <taxon>Bacillati</taxon>
        <taxon>Actinomycetota</taxon>
        <taxon>Actinomycetes</taxon>
        <taxon>Kitasatosporales</taxon>
        <taxon>Streptomycetaceae</taxon>
        <taxon>Streptomyces</taxon>
    </lineage>
</organism>
<protein>
    <submittedName>
        <fullName evidence="1">Uncharacterized protein</fullName>
    </submittedName>
</protein>
<gene>
    <name evidence="1" type="ORF">WDV06_17745</name>
</gene>
<dbReference type="RefSeq" id="WP_395510729.1">
    <property type="nucleotide sequence ID" value="NZ_JBBDHD010000041.1"/>
</dbReference>
<comment type="caution">
    <text evidence="1">The sequence shown here is derived from an EMBL/GenBank/DDBJ whole genome shotgun (WGS) entry which is preliminary data.</text>
</comment>
<sequence length="172" mass="18466">MADLYLLELDLTLRLSTPEPVLALMREHMAPYPDDCAYEDAPFRVLAERGPAYRVGGDCTAELARTARGWTLTARQEIHAEVLEDVEQFLTAMTPHLATTGPLGSLRFYEDEAPTAITPDPTGRVRLVQGEECTGGGGCVAASRGLHPVTHQGLLFGAVAAPPAGSIDRPAR</sequence>
<accession>A0ABW7PG27</accession>
<evidence type="ECO:0000313" key="1">
    <source>
        <dbReference type="EMBL" id="MFH7596921.1"/>
    </source>
</evidence>
<keyword evidence="2" id="KW-1185">Reference proteome</keyword>
<evidence type="ECO:0000313" key="2">
    <source>
        <dbReference type="Proteomes" id="UP001610631"/>
    </source>
</evidence>
<dbReference type="EMBL" id="JBBDHD010000041">
    <property type="protein sequence ID" value="MFH7596921.1"/>
    <property type="molecule type" value="Genomic_DNA"/>
</dbReference>
<proteinExistence type="predicted"/>
<name>A0ABW7PG27_9ACTN</name>
<reference evidence="1 2" key="1">
    <citation type="submission" date="2024-03" db="EMBL/GenBank/DDBJ databases">
        <title>Whole genome sequencing of Streptomyces racemochromogenes, to identify antimicrobial biosynthetic gene clusters.</title>
        <authorList>
            <person name="Suryawanshi P."/>
            <person name="Krishnaraj P.U."/>
            <person name="Arun Y.P."/>
            <person name="Suryawanshi M.P."/>
            <person name="Rakshit O."/>
        </authorList>
    </citation>
    <scope>NUCLEOTIDE SEQUENCE [LARGE SCALE GENOMIC DNA]</scope>
    <source>
        <strain evidence="1 2">AUDT626</strain>
    </source>
</reference>
<dbReference type="Proteomes" id="UP001610631">
    <property type="component" value="Unassembled WGS sequence"/>
</dbReference>